<reference evidence="16" key="1">
    <citation type="submission" date="2023-08" db="EMBL/GenBank/DDBJ databases">
        <authorList>
            <person name="Alioto T."/>
            <person name="Alioto T."/>
            <person name="Gomez Garrido J."/>
        </authorList>
    </citation>
    <scope>NUCLEOTIDE SEQUENCE</scope>
</reference>
<feature type="domain" description="C2H2-type" evidence="15">
    <location>
        <begin position="362"/>
        <end position="390"/>
    </location>
</feature>
<feature type="region of interest" description="Disordered" evidence="13">
    <location>
        <begin position="602"/>
        <end position="634"/>
    </location>
</feature>
<comment type="subcellular location">
    <subcellularLocation>
        <location evidence="2">Nucleus</location>
    </subcellularLocation>
</comment>
<dbReference type="GO" id="GO:0000978">
    <property type="term" value="F:RNA polymerase II cis-regulatory region sequence-specific DNA binding"/>
    <property type="evidence" value="ECO:0007669"/>
    <property type="project" value="TreeGrafter"/>
</dbReference>
<keyword evidence="7" id="KW-0862">Zinc</keyword>
<feature type="domain" description="C2H2-type" evidence="15">
    <location>
        <begin position="476"/>
        <end position="503"/>
    </location>
</feature>
<keyword evidence="6 12" id="KW-0863">Zinc-finger</keyword>
<comment type="similarity">
    <text evidence="3">Belongs to the krueppel C2H2-type zinc-finger protein family.</text>
</comment>
<feature type="domain" description="C2H2-type" evidence="15">
    <location>
        <begin position="333"/>
        <end position="361"/>
    </location>
</feature>
<dbReference type="FunFam" id="3.30.160.60:FF:000759">
    <property type="entry name" value="zinc finger protein 16"/>
    <property type="match status" value="1"/>
</dbReference>
<feature type="domain" description="C2H2-type" evidence="15">
    <location>
        <begin position="532"/>
        <end position="559"/>
    </location>
</feature>
<evidence type="ECO:0000313" key="17">
    <source>
        <dbReference type="Proteomes" id="UP001178508"/>
    </source>
</evidence>
<evidence type="ECO:0000256" key="11">
    <source>
        <dbReference type="ARBA" id="ARBA00023242"/>
    </source>
</evidence>
<feature type="domain" description="C2H2-type" evidence="15">
    <location>
        <begin position="392"/>
        <end position="419"/>
    </location>
</feature>
<feature type="compositionally biased region" description="Basic residues" evidence="13">
    <location>
        <begin position="157"/>
        <end position="171"/>
    </location>
</feature>
<evidence type="ECO:0000313" key="16">
    <source>
        <dbReference type="EMBL" id="CAJ1077438.1"/>
    </source>
</evidence>
<dbReference type="Pfam" id="PF00096">
    <property type="entry name" value="zf-C2H2"/>
    <property type="match status" value="8"/>
</dbReference>
<evidence type="ECO:0000256" key="10">
    <source>
        <dbReference type="ARBA" id="ARBA00023163"/>
    </source>
</evidence>
<evidence type="ECO:0000256" key="4">
    <source>
        <dbReference type="ARBA" id="ARBA00022723"/>
    </source>
</evidence>
<dbReference type="Proteomes" id="UP001178508">
    <property type="component" value="Chromosome 17"/>
</dbReference>
<dbReference type="InterPro" id="IPR036236">
    <property type="entry name" value="Znf_C2H2_sf"/>
</dbReference>
<dbReference type="PANTHER" id="PTHR24399">
    <property type="entry name" value="ZINC FINGER AND BTB DOMAIN-CONTAINING"/>
    <property type="match status" value="1"/>
</dbReference>
<dbReference type="SMART" id="SM00355">
    <property type="entry name" value="ZnF_C2H2"/>
    <property type="match status" value="10"/>
</dbReference>
<dbReference type="PROSITE" id="PS50157">
    <property type="entry name" value="ZINC_FINGER_C2H2_2"/>
    <property type="match status" value="10"/>
</dbReference>
<feature type="compositionally biased region" description="Basic and acidic residues" evidence="13">
    <location>
        <begin position="189"/>
        <end position="208"/>
    </location>
</feature>
<dbReference type="AlphaFoldDB" id="A0AAV1GYD4"/>
<evidence type="ECO:0000256" key="7">
    <source>
        <dbReference type="ARBA" id="ARBA00022833"/>
    </source>
</evidence>
<feature type="domain" description="BTB" evidence="14">
    <location>
        <begin position="31"/>
        <end position="100"/>
    </location>
</feature>
<comment type="function">
    <text evidence="1">May be involved in transcriptional regulation.</text>
</comment>
<protein>
    <submittedName>
        <fullName evidence="16">GDNF-inducible zinc finger protein 1</fullName>
    </submittedName>
</protein>
<keyword evidence="10" id="KW-0804">Transcription</keyword>
<dbReference type="GO" id="GO:0001227">
    <property type="term" value="F:DNA-binding transcription repressor activity, RNA polymerase II-specific"/>
    <property type="evidence" value="ECO:0007669"/>
    <property type="project" value="TreeGrafter"/>
</dbReference>
<feature type="domain" description="C2H2-type" evidence="15">
    <location>
        <begin position="504"/>
        <end position="531"/>
    </location>
</feature>
<dbReference type="PANTHER" id="PTHR24399:SF70">
    <property type="entry name" value="C2H2-TYPE DOMAIN-CONTAINING PROTEIN"/>
    <property type="match status" value="1"/>
</dbReference>
<evidence type="ECO:0000256" key="2">
    <source>
        <dbReference type="ARBA" id="ARBA00004123"/>
    </source>
</evidence>
<dbReference type="GO" id="GO:0008270">
    <property type="term" value="F:zinc ion binding"/>
    <property type="evidence" value="ECO:0007669"/>
    <property type="project" value="UniProtKB-KW"/>
</dbReference>
<accession>A0AAV1GYD4</accession>
<feature type="compositionally biased region" description="Acidic residues" evidence="13">
    <location>
        <begin position="824"/>
        <end position="834"/>
    </location>
</feature>
<evidence type="ECO:0000256" key="5">
    <source>
        <dbReference type="ARBA" id="ARBA00022737"/>
    </source>
</evidence>
<dbReference type="InterPro" id="IPR011333">
    <property type="entry name" value="SKP1/BTB/POZ_sf"/>
</dbReference>
<evidence type="ECO:0000256" key="1">
    <source>
        <dbReference type="ARBA" id="ARBA00003767"/>
    </source>
</evidence>
<feature type="region of interest" description="Disordered" evidence="13">
    <location>
        <begin position="771"/>
        <end position="834"/>
    </location>
</feature>
<dbReference type="Gene3D" id="3.30.160.60">
    <property type="entry name" value="Classic Zinc Finger"/>
    <property type="match status" value="9"/>
</dbReference>
<feature type="region of interest" description="Disordered" evidence="13">
    <location>
        <begin position="144"/>
        <end position="248"/>
    </location>
</feature>
<keyword evidence="9" id="KW-0238">DNA-binding</keyword>
<dbReference type="SMART" id="SM00225">
    <property type="entry name" value="BTB"/>
    <property type="match status" value="1"/>
</dbReference>
<dbReference type="FunFam" id="3.30.160.60:FF:000322">
    <property type="entry name" value="GDNF-inducible zinc finger protein 1"/>
    <property type="match status" value="2"/>
</dbReference>
<feature type="domain" description="C2H2-type" evidence="15">
    <location>
        <begin position="302"/>
        <end position="330"/>
    </location>
</feature>
<feature type="domain" description="C2H2-type" evidence="15">
    <location>
        <begin position="448"/>
        <end position="475"/>
    </location>
</feature>
<dbReference type="PROSITE" id="PS00028">
    <property type="entry name" value="ZINC_FINGER_C2H2_1"/>
    <property type="match status" value="10"/>
</dbReference>
<evidence type="ECO:0000259" key="15">
    <source>
        <dbReference type="PROSITE" id="PS50157"/>
    </source>
</evidence>
<organism evidence="16 17">
    <name type="scientific">Xyrichtys novacula</name>
    <name type="common">Pearly razorfish</name>
    <name type="synonym">Hemipteronotus novacula</name>
    <dbReference type="NCBI Taxonomy" id="13765"/>
    <lineage>
        <taxon>Eukaryota</taxon>
        <taxon>Metazoa</taxon>
        <taxon>Chordata</taxon>
        <taxon>Craniata</taxon>
        <taxon>Vertebrata</taxon>
        <taxon>Euteleostomi</taxon>
        <taxon>Actinopterygii</taxon>
        <taxon>Neopterygii</taxon>
        <taxon>Teleostei</taxon>
        <taxon>Neoteleostei</taxon>
        <taxon>Acanthomorphata</taxon>
        <taxon>Eupercaria</taxon>
        <taxon>Labriformes</taxon>
        <taxon>Labridae</taxon>
        <taxon>Xyrichtys</taxon>
    </lineage>
</organism>
<feature type="compositionally biased region" description="Basic and acidic residues" evidence="13">
    <location>
        <begin position="800"/>
        <end position="823"/>
    </location>
</feature>
<dbReference type="Pfam" id="PF00651">
    <property type="entry name" value="BTB"/>
    <property type="match status" value="1"/>
</dbReference>
<dbReference type="FunFam" id="3.30.160.60:FF:000912">
    <property type="entry name" value="Zinc finger protein 660"/>
    <property type="match status" value="1"/>
</dbReference>
<dbReference type="Gene3D" id="3.30.710.10">
    <property type="entry name" value="Potassium Channel Kv1.1, Chain A"/>
    <property type="match status" value="1"/>
</dbReference>
<keyword evidence="8" id="KW-0805">Transcription regulation</keyword>
<dbReference type="EMBL" id="OY660880">
    <property type="protein sequence ID" value="CAJ1077438.1"/>
    <property type="molecule type" value="Genomic_DNA"/>
</dbReference>
<dbReference type="GO" id="GO:0005654">
    <property type="term" value="C:nucleoplasm"/>
    <property type="evidence" value="ECO:0007669"/>
    <property type="project" value="TreeGrafter"/>
</dbReference>
<dbReference type="SUPFAM" id="SSF54695">
    <property type="entry name" value="POZ domain"/>
    <property type="match status" value="1"/>
</dbReference>
<evidence type="ECO:0000256" key="13">
    <source>
        <dbReference type="SAM" id="MobiDB-lite"/>
    </source>
</evidence>
<feature type="domain" description="C2H2-type" evidence="15">
    <location>
        <begin position="560"/>
        <end position="587"/>
    </location>
</feature>
<keyword evidence="5" id="KW-0677">Repeat</keyword>
<feature type="region of interest" description="Disordered" evidence="13">
    <location>
        <begin position="279"/>
        <end position="299"/>
    </location>
</feature>
<proteinExistence type="inferred from homology"/>
<feature type="domain" description="C2H2-type" evidence="15">
    <location>
        <begin position="420"/>
        <end position="447"/>
    </location>
</feature>
<evidence type="ECO:0000256" key="6">
    <source>
        <dbReference type="ARBA" id="ARBA00022771"/>
    </source>
</evidence>
<sequence length="834" mass="93311">MGVKVLQLTSKSHHENILSSLHQLMLQGHLSDVTVQVDYQGDTKKFLAHQVMLAASSGYFRKIFLSQDVTKDEVLLSDMHFNNFSKFLEFVYTGQIKVARDKIGDVKAVAQFLDCEDLLEVCAEAMDDKVTEKPMKKITKLADKEDLDGAETESRARLKRQPKSFLLKRRLPSQTSEREVSKRLKAKNTKKDDPTQEKQLKVRLDGHKVPQRPVSVKKAANNNNKQEGDWTEAEAPADHHSEAGEESWMDVPAADLDDWESEPDEQGSDPENDMLYVGEEEEEGEEDGQSKEQAKRTSKAQFQCDKCQRTFHYERSYLKHISTYHGMQADVVYRCETCQQTFANRSNLKIHEKHVHSNERLFSCESCAKTFKRKKDVVRHQRQVHERNNLRHVCRVCGKALSSKTALLLHERTHTGAKPFECSDCGARFTQNSALKMHRRTHTGEKPFACDECDSRFTQKHMLAYHKRSHTGEKPFMCEACGKSFASKEYLRHHSNIHTGSKPFKCEKCGRGFAQRNSLHQHLKIHTGERPYSCKFCDKQFTQLNALQRHQRIHTGEKPFMCGLCKRTFTDKSTLRRHTLIHDADAPWKNYLVVLENNVEEKKPKTPTKEKTEKSVVGEKKGTPRKNSESAASDVVISAGGPVKSSSDSIMVQGTPVSLPSDWATHGAIALVSHGTLGGITVIHTEMPPGTQIQPIVTTDSTGASVISLDGSAIPVPFSIPVSMAQTIPLVSEASATLVVPVPDSALTSDTEIPTVSASSVLEAAASQTILAPDSENKPSTSEADILPPDIQTVIITDKITGREQTDTNPKDDQQRTDEKPIAEPEETPTEDAV</sequence>
<dbReference type="InterPro" id="IPR000210">
    <property type="entry name" value="BTB/POZ_dom"/>
</dbReference>
<keyword evidence="17" id="KW-1185">Reference proteome</keyword>
<evidence type="ECO:0000256" key="8">
    <source>
        <dbReference type="ARBA" id="ARBA00023015"/>
    </source>
</evidence>
<dbReference type="PROSITE" id="PS50097">
    <property type="entry name" value="BTB"/>
    <property type="match status" value="1"/>
</dbReference>
<keyword evidence="4" id="KW-0479">Metal-binding</keyword>
<gene>
    <name evidence="16" type="ORF">XNOV1_A025624</name>
</gene>
<feature type="compositionally biased region" description="Basic and acidic residues" evidence="13">
    <location>
        <begin position="602"/>
        <end position="628"/>
    </location>
</feature>
<dbReference type="FunFam" id="3.30.160.60:FF:000709">
    <property type="entry name" value="GDNF-inducible zinc finger protein 1"/>
    <property type="match status" value="1"/>
</dbReference>
<dbReference type="FunFam" id="3.30.160.60:FF:000701">
    <property type="entry name" value="Zinc finger and BTB domain containing 40"/>
    <property type="match status" value="1"/>
</dbReference>
<dbReference type="SUPFAM" id="SSF57667">
    <property type="entry name" value="beta-beta-alpha zinc fingers"/>
    <property type="match status" value="5"/>
</dbReference>
<evidence type="ECO:0000256" key="12">
    <source>
        <dbReference type="PROSITE-ProRule" id="PRU00042"/>
    </source>
</evidence>
<evidence type="ECO:0000259" key="14">
    <source>
        <dbReference type="PROSITE" id="PS50097"/>
    </source>
</evidence>
<dbReference type="InterPro" id="IPR013087">
    <property type="entry name" value="Znf_C2H2_type"/>
</dbReference>
<dbReference type="FunFam" id="3.30.160.60:FF:001818">
    <property type="entry name" value="GDNF-inducible zinc finger protein 1 isoform X1"/>
    <property type="match status" value="1"/>
</dbReference>
<evidence type="ECO:0000256" key="3">
    <source>
        <dbReference type="ARBA" id="ARBA00006991"/>
    </source>
</evidence>
<keyword evidence="11" id="KW-0539">Nucleus</keyword>
<evidence type="ECO:0000256" key="9">
    <source>
        <dbReference type="ARBA" id="ARBA00023125"/>
    </source>
</evidence>
<name>A0AAV1GYD4_XYRNO</name>